<evidence type="ECO:0000259" key="10">
    <source>
        <dbReference type="PROSITE" id="PS50110"/>
    </source>
</evidence>
<gene>
    <name evidence="11" type="ORF">GX355_11635</name>
</gene>
<evidence type="ECO:0000256" key="1">
    <source>
        <dbReference type="ARBA" id="ARBA00004496"/>
    </source>
</evidence>
<evidence type="ECO:0000256" key="4">
    <source>
        <dbReference type="ARBA" id="ARBA00023012"/>
    </source>
</evidence>
<dbReference type="PRINTS" id="PR00032">
    <property type="entry name" value="HTHARAC"/>
</dbReference>
<organism evidence="11 12">
    <name type="scientific">Globicatella sulfidifaciens</name>
    <dbReference type="NCBI Taxonomy" id="136093"/>
    <lineage>
        <taxon>Bacteria</taxon>
        <taxon>Bacillati</taxon>
        <taxon>Bacillota</taxon>
        <taxon>Bacilli</taxon>
        <taxon>Lactobacillales</taxon>
        <taxon>Aerococcaceae</taxon>
        <taxon>Globicatella</taxon>
    </lineage>
</organism>
<dbReference type="SUPFAM" id="SSF46689">
    <property type="entry name" value="Homeodomain-like"/>
    <property type="match status" value="2"/>
</dbReference>
<keyword evidence="2" id="KW-0963">Cytoplasm</keyword>
<dbReference type="PANTHER" id="PTHR42713:SF3">
    <property type="entry name" value="TRANSCRIPTIONAL REGULATORY PROTEIN HPTR"/>
    <property type="match status" value="1"/>
</dbReference>
<feature type="domain" description="Response regulatory" evidence="10">
    <location>
        <begin position="3"/>
        <end position="120"/>
    </location>
</feature>
<sequence length="509" mass="59298">MYNVIIVDDEPIIRFGLKASINWEQEGLHLIGEASNGEEALNIMDNHHVDILITDIKMPLMDGLTLMKKSLKKFPKIKVILVSSYADFKYAKTGLQFGAIDYVLKPTLEPKEFQAVIRKCIDEIKEEKEIIDQLKLAKQIDYLTKYIELENELMQLTLSKNTSSDYSRLVDKMPGSYLVISMKEKNFTRSEEAAGLPVTPHDQTDFKKEFYAYDQNGVCLVINDYEYLLFIDDIRNPVQTITELDALMKDKFSRDFWYGYSVISSILEAQRGYQQSMTACHQHFFHPDRKIFSTSDVSKGEHEEPSLDEIKKMILPIDEKKLNAYLDRRYHSWMINKPTPDLIKKEACDIVLSLFNQKFDASYLFEECEKIKQAKSLQELFQLLKRTISECTQVMMRLPQKEDGMNKLLDKSLNFIYQHYTGELTLQMVADHVHISKNYFSVLFKEHSGQNFIDFVIELRIKKAKELLLHSSLRVYEVAIQSGFNDVKYFSKLFKRKTGLSPIDFRTKG</sequence>
<dbReference type="GO" id="GO:0043565">
    <property type="term" value="F:sequence-specific DNA binding"/>
    <property type="evidence" value="ECO:0007669"/>
    <property type="project" value="InterPro"/>
</dbReference>
<dbReference type="Pfam" id="PF12833">
    <property type="entry name" value="HTH_18"/>
    <property type="match status" value="1"/>
</dbReference>
<dbReference type="PROSITE" id="PS50110">
    <property type="entry name" value="RESPONSE_REGULATORY"/>
    <property type="match status" value="1"/>
</dbReference>
<dbReference type="EMBL" id="JAAYSM010000413">
    <property type="protein sequence ID" value="NLJ19497.1"/>
    <property type="molecule type" value="Genomic_DNA"/>
</dbReference>
<dbReference type="GO" id="GO:0003700">
    <property type="term" value="F:DNA-binding transcription factor activity"/>
    <property type="evidence" value="ECO:0007669"/>
    <property type="project" value="InterPro"/>
</dbReference>
<evidence type="ECO:0000313" key="12">
    <source>
        <dbReference type="Proteomes" id="UP000541058"/>
    </source>
</evidence>
<evidence type="ECO:0000256" key="5">
    <source>
        <dbReference type="ARBA" id="ARBA00023015"/>
    </source>
</evidence>
<comment type="caution">
    <text evidence="11">The sequence shown here is derived from an EMBL/GenBank/DDBJ whole genome shotgun (WGS) entry which is preliminary data.</text>
</comment>
<dbReference type="AlphaFoldDB" id="A0A7X8H1C9"/>
<keyword evidence="4" id="KW-0902">Two-component regulatory system</keyword>
<dbReference type="InterPro" id="IPR009057">
    <property type="entry name" value="Homeodomain-like_sf"/>
</dbReference>
<dbReference type="Gene3D" id="1.10.10.60">
    <property type="entry name" value="Homeodomain-like"/>
    <property type="match status" value="2"/>
</dbReference>
<dbReference type="CDD" id="cd17536">
    <property type="entry name" value="REC_YesN-like"/>
    <property type="match status" value="1"/>
</dbReference>
<dbReference type="InterPro" id="IPR051552">
    <property type="entry name" value="HptR"/>
</dbReference>
<dbReference type="SMART" id="SM00342">
    <property type="entry name" value="HTH_ARAC"/>
    <property type="match status" value="1"/>
</dbReference>
<dbReference type="RefSeq" id="WP_276650089.1">
    <property type="nucleotide sequence ID" value="NZ_JAAYSM010000413.1"/>
</dbReference>
<dbReference type="Proteomes" id="UP000541058">
    <property type="component" value="Unassembled WGS sequence"/>
</dbReference>
<dbReference type="InterPro" id="IPR018062">
    <property type="entry name" value="HTH_AraC-typ_CS"/>
</dbReference>
<accession>A0A7X8H1C9</accession>
<keyword evidence="5" id="KW-0805">Transcription regulation</keyword>
<dbReference type="Gene3D" id="3.40.50.2300">
    <property type="match status" value="1"/>
</dbReference>
<evidence type="ECO:0000259" key="9">
    <source>
        <dbReference type="PROSITE" id="PS01124"/>
    </source>
</evidence>
<dbReference type="SUPFAM" id="SSF52172">
    <property type="entry name" value="CheY-like"/>
    <property type="match status" value="1"/>
</dbReference>
<proteinExistence type="predicted"/>
<dbReference type="InterPro" id="IPR011006">
    <property type="entry name" value="CheY-like_superfamily"/>
</dbReference>
<dbReference type="GO" id="GO:0005737">
    <property type="term" value="C:cytoplasm"/>
    <property type="evidence" value="ECO:0007669"/>
    <property type="project" value="UniProtKB-SubCell"/>
</dbReference>
<protein>
    <submittedName>
        <fullName evidence="11">Response regulator</fullName>
    </submittedName>
</protein>
<evidence type="ECO:0000256" key="7">
    <source>
        <dbReference type="ARBA" id="ARBA00023163"/>
    </source>
</evidence>
<dbReference type="PANTHER" id="PTHR42713">
    <property type="entry name" value="HISTIDINE KINASE-RELATED"/>
    <property type="match status" value="1"/>
</dbReference>
<evidence type="ECO:0000256" key="6">
    <source>
        <dbReference type="ARBA" id="ARBA00023125"/>
    </source>
</evidence>
<dbReference type="InterPro" id="IPR001789">
    <property type="entry name" value="Sig_transdc_resp-reg_receiver"/>
</dbReference>
<dbReference type="InterPro" id="IPR020449">
    <property type="entry name" value="Tscrpt_reg_AraC-type_HTH"/>
</dbReference>
<evidence type="ECO:0000256" key="2">
    <source>
        <dbReference type="ARBA" id="ARBA00022490"/>
    </source>
</evidence>
<reference evidence="11 12" key="1">
    <citation type="journal article" date="2020" name="Biotechnol. Biofuels">
        <title>New insights from the biogas microbiome by comprehensive genome-resolved metagenomics of nearly 1600 species originating from multiple anaerobic digesters.</title>
        <authorList>
            <person name="Campanaro S."/>
            <person name="Treu L."/>
            <person name="Rodriguez-R L.M."/>
            <person name="Kovalovszki A."/>
            <person name="Ziels R.M."/>
            <person name="Maus I."/>
            <person name="Zhu X."/>
            <person name="Kougias P.G."/>
            <person name="Basile A."/>
            <person name="Luo G."/>
            <person name="Schluter A."/>
            <person name="Konstantinidis K.T."/>
            <person name="Angelidaki I."/>
        </authorList>
    </citation>
    <scope>NUCLEOTIDE SEQUENCE [LARGE SCALE GENOMIC DNA]</scope>
    <source>
        <strain evidence="11">AS23ysBPME_34</strain>
    </source>
</reference>
<evidence type="ECO:0000313" key="11">
    <source>
        <dbReference type="EMBL" id="NLJ19497.1"/>
    </source>
</evidence>
<dbReference type="Pfam" id="PF00072">
    <property type="entry name" value="Response_reg"/>
    <property type="match status" value="1"/>
</dbReference>
<keyword evidence="7" id="KW-0804">Transcription</keyword>
<keyword evidence="3 8" id="KW-0597">Phosphoprotein</keyword>
<dbReference type="SMART" id="SM00448">
    <property type="entry name" value="REC"/>
    <property type="match status" value="1"/>
</dbReference>
<feature type="domain" description="HTH araC/xylS-type" evidence="9">
    <location>
        <begin position="410"/>
        <end position="508"/>
    </location>
</feature>
<keyword evidence="6" id="KW-0238">DNA-binding</keyword>
<name>A0A7X8H1C9_9LACT</name>
<evidence type="ECO:0000256" key="8">
    <source>
        <dbReference type="PROSITE-ProRule" id="PRU00169"/>
    </source>
</evidence>
<dbReference type="GO" id="GO:0000160">
    <property type="term" value="P:phosphorelay signal transduction system"/>
    <property type="evidence" value="ECO:0007669"/>
    <property type="project" value="UniProtKB-KW"/>
</dbReference>
<feature type="modified residue" description="4-aspartylphosphate" evidence="8">
    <location>
        <position position="55"/>
    </location>
</feature>
<dbReference type="InterPro" id="IPR018060">
    <property type="entry name" value="HTH_AraC"/>
</dbReference>
<comment type="subcellular location">
    <subcellularLocation>
        <location evidence="1">Cytoplasm</location>
    </subcellularLocation>
</comment>
<dbReference type="PROSITE" id="PS01124">
    <property type="entry name" value="HTH_ARAC_FAMILY_2"/>
    <property type="match status" value="1"/>
</dbReference>
<evidence type="ECO:0000256" key="3">
    <source>
        <dbReference type="ARBA" id="ARBA00022553"/>
    </source>
</evidence>
<dbReference type="PROSITE" id="PS00041">
    <property type="entry name" value="HTH_ARAC_FAMILY_1"/>
    <property type="match status" value="1"/>
</dbReference>